<feature type="compositionally biased region" description="Acidic residues" evidence="1">
    <location>
        <begin position="217"/>
        <end position="233"/>
    </location>
</feature>
<feature type="region of interest" description="Disordered" evidence="1">
    <location>
        <begin position="204"/>
        <end position="239"/>
    </location>
</feature>
<feature type="region of interest" description="Disordered" evidence="1">
    <location>
        <begin position="379"/>
        <end position="468"/>
    </location>
</feature>
<feature type="compositionally biased region" description="Acidic residues" evidence="1">
    <location>
        <begin position="432"/>
        <end position="442"/>
    </location>
</feature>
<protein>
    <submittedName>
        <fullName evidence="2">Uncharacterized protein</fullName>
    </submittedName>
</protein>
<dbReference type="AlphaFoldDB" id="A0AAD5VW15"/>
<evidence type="ECO:0000256" key="1">
    <source>
        <dbReference type="SAM" id="MobiDB-lite"/>
    </source>
</evidence>
<evidence type="ECO:0000313" key="2">
    <source>
        <dbReference type="EMBL" id="KAJ3566819.1"/>
    </source>
</evidence>
<name>A0AAD5VW15_9AGAR</name>
<sequence>MATDITSTTFPVTVTSNLSQPPATNTSANNTTEFLVRFPPFPEIPDGVVITPFKDFSEKGIRVQPGDDNETEVDALGVPTVLLGSIHSTDWCKTETKRTKFNANGGPGKKRRKKKIANSGAGPTAMDWEDYWEEREATFRPHQGYEPLSAIRYSSAYDLLCQGAYDFKTLRPWPPALKQSGPVFVWGEFLRFAGIPLTADSSGLKSDVQAKEKKDDDSDSDIDMGDNDNDDDPSAGIIDPKNLKAMETSLKAQARGEEFLKDPALMLKVFLSSYARDRGIIWTDVNLTGAPILMRFFINYLIDNHILPKREENAMKHESTRRVIDLALKELPLTSRLAKVWPDDFHKACKGQWGTKAEVYVFRGFSPVEEGADDGEVNANQAAEPEDGGANDISTADVSADGAWGSGNGDWGSGGWDNENDGWDARMVTVPVDEEDEADVEPEGPAPDANDQTEAEQAENNGDNWNTYQPPNLVTLIGPSAFPLTHTTGIVESSVRRIKAVIPPSADTAKFPLSKGLSPDAVEGTLRRTFGAIVFEPWVNWNKGEEPHLSMPKILETSRGLVKTESAAEGGEAAPAPIPVQSVLPPFDPHKDDISVLIDPAYIDLFSVGMGCLCTWVQLARNEDFEPQDPKKKKKKNAKFDRLWYVEEVLRIIPSYYTYLG</sequence>
<proteinExistence type="predicted"/>
<gene>
    <name evidence="2" type="ORF">NP233_g6764</name>
</gene>
<reference evidence="2" key="1">
    <citation type="submission" date="2022-07" db="EMBL/GenBank/DDBJ databases">
        <title>Genome Sequence of Leucocoprinus birnbaumii.</title>
        <authorList>
            <person name="Buettner E."/>
        </authorList>
    </citation>
    <scope>NUCLEOTIDE SEQUENCE</scope>
    <source>
        <strain evidence="2">VT141</strain>
    </source>
</reference>
<keyword evidence="3" id="KW-1185">Reference proteome</keyword>
<dbReference type="EMBL" id="JANIEX010000458">
    <property type="protein sequence ID" value="KAJ3566819.1"/>
    <property type="molecule type" value="Genomic_DNA"/>
</dbReference>
<dbReference type="Proteomes" id="UP001213000">
    <property type="component" value="Unassembled WGS sequence"/>
</dbReference>
<feature type="compositionally biased region" description="Gly residues" evidence="1">
    <location>
        <begin position="404"/>
        <end position="415"/>
    </location>
</feature>
<feature type="compositionally biased region" description="Polar residues" evidence="1">
    <location>
        <begin position="458"/>
        <end position="468"/>
    </location>
</feature>
<accession>A0AAD5VW15</accession>
<evidence type="ECO:0000313" key="3">
    <source>
        <dbReference type="Proteomes" id="UP001213000"/>
    </source>
</evidence>
<comment type="caution">
    <text evidence="2">The sequence shown here is derived from an EMBL/GenBank/DDBJ whole genome shotgun (WGS) entry which is preliminary data.</text>
</comment>
<feature type="region of interest" description="Disordered" evidence="1">
    <location>
        <begin position="98"/>
        <end position="122"/>
    </location>
</feature>
<organism evidence="2 3">
    <name type="scientific">Leucocoprinus birnbaumii</name>
    <dbReference type="NCBI Taxonomy" id="56174"/>
    <lineage>
        <taxon>Eukaryota</taxon>
        <taxon>Fungi</taxon>
        <taxon>Dikarya</taxon>
        <taxon>Basidiomycota</taxon>
        <taxon>Agaricomycotina</taxon>
        <taxon>Agaricomycetes</taxon>
        <taxon>Agaricomycetidae</taxon>
        <taxon>Agaricales</taxon>
        <taxon>Agaricineae</taxon>
        <taxon>Agaricaceae</taxon>
        <taxon>Leucocoprinus</taxon>
    </lineage>
</organism>